<keyword evidence="1" id="KW-0472">Membrane</keyword>
<organism evidence="2 3">
    <name type="scientific">Pseudoalteromonas arctica</name>
    <dbReference type="NCBI Taxonomy" id="394751"/>
    <lineage>
        <taxon>Bacteria</taxon>
        <taxon>Pseudomonadati</taxon>
        <taxon>Pseudomonadota</taxon>
        <taxon>Gammaproteobacteria</taxon>
        <taxon>Alteromonadales</taxon>
        <taxon>Pseudoalteromonadaceae</taxon>
        <taxon>Pseudoalteromonas</taxon>
    </lineage>
</organism>
<proteinExistence type="predicted"/>
<keyword evidence="1" id="KW-0812">Transmembrane</keyword>
<gene>
    <name evidence="2" type="ORF">HHO47_02160</name>
</gene>
<name>A0A7Y0DQI5_9GAMM</name>
<evidence type="ECO:0008006" key="4">
    <source>
        <dbReference type="Google" id="ProtNLM"/>
    </source>
</evidence>
<reference evidence="2" key="1">
    <citation type="submission" date="2020-04" db="EMBL/GenBank/DDBJ databases">
        <title>Genome Sequencing for Pseudoaltermonas arctica.</title>
        <authorList>
            <person name="Elkins N.S."/>
        </authorList>
    </citation>
    <scope>NUCLEOTIDE SEQUENCE [LARGE SCALE GENOMIC DNA]</scope>
    <source>
        <strain evidence="2">NEC-BIFX-2020_0012</strain>
    </source>
</reference>
<dbReference type="Proteomes" id="UP000570493">
    <property type="component" value="Unassembled WGS sequence"/>
</dbReference>
<evidence type="ECO:0000313" key="2">
    <source>
        <dbReference type="EMBL" id="NMM39670.1"/>
    </source>
</evidence>
<protein>
    <recommendedName>
        <fullName evidence="4">Minor coat protein</fullName>
    </recommendedName>
</protein>
<comment type="caution">
    <text evidence="2">The sequence shown here is derived from an EMBL/GenBank/DDBJ whole genome shotgun (WGS) entry which is preliminary data.</text>
</comment>
<feature type="transmembrane region" description="Helical" evidence="1">
    <location>
        <begin position="15"/>
        <end position="35"/>
    </location>
</feature>
<sequence length="107" mass="12250">MNDLLDWLGEMWQGFIDWIYEILLFILNALLWVSLQVFEKGLEGFRYIFSMIDPPQFIQGGISTFTASIPSDVGYLLGATGFSEALALIGLGYTFRLTRKVLTLFQW</sequence>
<dbReference type="AlphaFoldDB" id="A0A7Y0DQI5"/>
<dbReference type="RefSeq" id="WP_169018454.1">
    <property type="nucleotide sequence ID" value="NZ_JABBMT010000002.1"/>
</dbReference>
<keyword evidence="1" id="KW-1133">Transmembrane helix</keyword>
<evidence type="ECO:0000313" key="3">
    <source>
        <dbReference type="Proteomes" id="UP000570493"/>
    </source>
</evidence>
<feature type="transmembrane region" description="Helical" evidence="1">
    <location>
        <begin position="75"/>
        <end position="95"/>
    </location>
</feature>
<dbReference type="EMBL" id="JABBMT010000002">
    <property type="protein sequence ID" value="NMM39670.1"/>
    <property type="molecule type" value="Genomic_DNA"/>
</dbReference>
<evidence type="ECO:0000256" key="1">
    <source>
        <dbReference type="SAM" id="Phobius"/>
    </source>
</evidence>
<keyword evidence="3" id="KW-1185">Reference proteome</keyword>
<accession>A0A7Y0DQI5</accession>